<dbReference type="PANTHER" id="PTHR43133">
    <property type="entry name" value="RNA POLYMERASE ECF-TYPE SIGMA FACTO"/>
    <property type="match status" value="1"/>
</dbReference>
<dbReference type="PANTHER" id="PTHR43133:SF61">
    <property type="entry name" value="ECF RNA POLYMERASE SIGMA FACTOR SIGC"/>
    <property type="match status" value="1"/>
</dbReference>
<comment type="similarity">
    <text evidence="1 6">Belongs to the sigma-70 factor family. ECF subfamily.</text>
</comment>
<dbReference type="EMBL" id="JAUHTC010000026">
    <property type="protein sequence ID" value="MDN4517317.1"/>
    <property type="molecule type" value="Genomic_DNA"/>
</dbReference>
<dbReference type="InterPro" id="IPR013325">
    <property type="entry name" value="RNA_pol_sigma_r2"/>
</dbReference>
<sequence length="212" mass="23325">MKGNADFAGIDRGGDEFCREDDAVTRLALSAGRGDPDALEQFVKSTRRDVWRLIAYLADVGSADDLTQETFLRAIGSLPRFTGRSSARTWLLSIARRVVVDQIRRDRCRPRATAADLHNVVELDRFQGGQRRAGAQFEEVVEIRMLLDGLDTDRRQALLLTQVLGLSYAEAAQVCGCPVGTIRSRVARARTDLINAAHGRDRALDANDSAGL</sequence>
<dbReference type="CDD" id="cd06171">
    <property type="entry name" value="Sigma70_r4"/>
    <property type="match status" value="1"/>
</dbReference>
<keyword evidence="3 6" id="KW-0731">Sigma factor</keyword>
<evidence type="ECO:0000256" key="1">
    <source>
        <dbReference type="ARBA" id="ARBA00010641"/>
    </source>
</evidence>
<feature type="domain" description="RNA polymerase sigma-70 region 2" evidence="7">
    <location>
        <begin position="43"/>
        <end position="107"/>
    </location>
</feature>
<dbReference type="NCBIfam" id="TIGR02937">
    <property type="entry name" value="sigma70-ECF"/>
    <property type="match status" value="1"/>
</dbReference>
<name>A0ABT8H994_MYCAO</name>
<dbReference type="InterPro" id="IPR000838">
    <property type="entry name" value="RNA_pol_sigma70_ECF_CS"/>
</dbReference>
<evidence type="ECO:0000256" key="3">
    <source>
        <dbReference type="ARBA" id="ARBA00023082"/>
    </source>
</evidence>
<evidence type="ECO:0000256" key="2">
    <source>
        <dbReference type="ARBA" id="ARBA00023015"/>
    </source>
</evidence>
<dbReference type="InterPro" id="IPR013249">
    <property type="entry name" value="RNA_pol_sigma70_r4_t2"/>
</dbReference>
<evidence type="ECO:0000259" key="7">
    <source>
        <dbReference type="Pfam" id="PF04542"/>
    </source>
</evidence>
<gene>
    <name evidence="9" type="primary">sigC</name>
    <name evidence="9" type="ORF">QYF68_05705</name>
</gene>
<protein>
    <recommendedName>
        <fullName evidence="6">RNA polymerase sigma factor</fullName>
    </recommendedName>
</protein>
<dbReference type="Pfam" id="PF04542">
    <property type="entry name" value="Sigma70_r2"/>
    <property type="match status" value="1"/>
</dbReference>
<keyword evidence="5 6" id="KW-0804">Transcription</keyword>
<reference evidence="9" key="1">
    <citation type="submission" date="2023-07" db="EMBL/GenBank/DDBJ databases">
        <title>Degradation of tert-butanol by M. austroafricanum TBA100.</title>
        <authorList>
            <person name="Helbich S."/>
            <person name="Vainshtein Y."/>
        </authorList>
    </citation>
    <scope>NUCLEOTIDE SEQUENCE</scope>
    <source>
        <strain evidence="9">TBA100</strain>
    </source>
</reference>
<evidence type="ECO:0000256" key="6">
    <source>
        <dbReference type="RuleBase" id="RU000716"/>
    </source>
</evidence>
<keyword evidence="10" id="KW-1185">Reference proteome</keyword>
<evidence type="ECO:0000256" key="4">
    <source>
        <dbReference type="ARBA" id="ARBA00023125"/>
    </source>
</evidence>
<dbReference type="InterPro" id="IPR039425">
    <property type="entry name" value="RNA_pol_sigma-70-like"/>
</dbReference>
<dbReference type="InterPro" id="IPR036388">
    <property type="entry name" value="WH-like_DNA-bd_sf"/>
</dbReference>
<dbReference type="Gene3D" id="1.10.1740.10">
    <property type="match status" value="1"/>
</dbReference>
<keyword evidence="2 6" id="KW-0805">Transcription regulation</keyword>
<feature type="domain" description="RNA polymerase sigma factor 70 region 4 type 2" evidence="8">
    <location>
        <begin position="142"/>
        <end position="193"/>
    </location>
</feature>
<evidence type="ECO:0000313" key="10">
    <source>
        <dbReference type="Proteomes" id="UP001172687"/>
    </source>
</evidence>
<dbReference type="Gene3D" id="1.10.10.10">
    <property type="entry name" value="Winged helix-like DNA-binding domain superfamily/Winged helix DNA-binding domain"/>
    <property type="match status" value="1"/>
</dbReference>
<keyword evidence="4 6" id="KW-0238">DNA-binding</keyword>
<dbReference type="Pfam" id="PF08281">
    <property type="entry name" value="Sigma70_r4_2"/>
    <property type="match status" value="1"/>
</dbReference>
<dbReference type="InterPro" id="IPR014284">
    <property type="entry name" value="RNA_pol_sigma-70_dom"/>
</dbReference>
<dbReference type="InterPro" id="IPR007627">
    <property type="entry name" value="RNA_pol_sigma70_r2"/>
</dbReference>
<dbReference type="SUPFAM" id="SSF88946">
    <property type="entry name" value="Sigma2 domain of RNA polymerase sigma factors"/>
    <property type="match status" value="1"/>
</dbReference>
<dbReference type="Proteomes" id="UP001172687">
    <property type="component" value="Unassembled WGS sequence"/>
</dbReference>
<proteinExistence type="inferred from homology"/>
<dbReference type="RefSeq" id="WP_198344634.1">
    <property type="nucleotide sequence ID" value="NZ_JAUHTC010000026.1"/>
</dbReference>
<dbReference type="SUPFAM" id="SSF88659">
    <property type="entry name" value="Sigma3 and sigma4 domains of RNA polymerase sigma factors"/>
    <property type="match status" value="1"/>
</dbReference>
<accession>A0ABT8H994</accession>
<evidence type="ECO:0000313" key="9">
    <source>
        <dbReference type="EMBL" id="MDN4517317.1"/>
    </source>
</evidence>
<evidence type="ECO:0000256" key="5">
    <source>
        <dbReference type="ARBA" id="ARBA00023163"/>
    </source>
</evidence>
<dbReference type="PROSITE" id="PS01063">
    <property type="entry name" value="SIGMA70_ECF"/>
    <property type="match status" value="1"/>
</dbReference>
<dbReference type="InterPro" id="IPR013324">
    <property type="entry name" value="RNA_pol_sigma_r3/r4-like"/>
</dbReference>
<dbReference type="NCBIfam" id="NF007231">
    <property type="entry name" value="PRK09649.1"/>
    <property type="match status" value="1"/>
</dbReference>
<organism evidence="9 10">
    <name type="scientific">Mycolicibacterium austroafricanum</name>
    <name type="common">Mycobacterium austroafricanum</name>
    <dbReference type="NCBI Taxonomy" id="39687"/>
    <lineage>
        <taxon>Bacteria</taxon>
        <taxon>Bacillati</taxon>
        <taxon>Actinomycetota</taxon>
        <taxon>Actinomycetes</taxon>
        <taxon>Mycobacteriales</taxon>
        <taxon>Mycobacteriaceae</taxon>
        <taxon>Mycolicibacterium</taxon>
    </lineage>
</organism>
<comment type="caution">
    <text evidence="9">The sequence shown here is derived from an EMBL/GenBank/DDBJ whole genome shotgun (WGS) entry which is preliminary data.</text>
</comment>
<evidence type="ECO:0000259" key="8">
    <source>
        <dbReference type="Pfam" id="PF08281"/>
    </source>
</evidence>